<accession>A0A4C1SXS7</accession>
<evidence type="ECO:0000313" key="1">
    <source>
        <dbReference type="EMBL" id="GBP06999.1"/>
    </source>
</evidence>
<reference evidence="1 2" key="1">
    <citation type="journal article" date="2019" name="Commun. Biol.">
        <title>The bagworm genome reveals a unique fibroin gene that provides high tensile strength.</title>
        <authorList>
            <person name="Kono N."/>
            <person name="Nakamura H."/>
            <person name="Ohtoshi R."/>
            <person name="Tomita M."/>
            <person name="Numata K."/>
            <person name="Arakawa K."/>
        </authorList>
    </citation>
    <scope>NUCLEOTIDE SEQUENCE [LARGE SCALE GENOMIC DNA]</scope>
</reference>
<organism evidence="1 2">
    <name type="scientific">Eumeta variegata</name>
    <name type="common">Bagworm moth</name>
    <name type="synonym">Eumeta japonica</name>
    <dbReference type="NCBI Taxonomy" id="151549"/>
    <lineage>
        <taxon>Eukaryota</taxon>
        <taxon>Metazoa</taxon>
        <taxon>Ecdysozoa</taxon>
        <taxon>Arthropoda</taxon>
        <taxon>Hexapoda</taxon>
        <taxon>Insecta</taxon>
        <taxon>Pterygota</taxon>
        <taxon>Neoptera</taxon>
        <taxon>Endopterygota</taxon>
        <taxon>Lepidoptera</taxon>
        <taxon>Glossata</taxon>
        <taxon>Ditrysia</taxon>
        <taxon>Tineoidea</taxon>
        <taxon>Psychidae</taxon>
        <taxon>Oiketicinae</taxon>
        <taxon>Eumeta</taxon>
    </lineage>
</organism>
<dbReference type="EMBL" id="BGZK01000024">
    <property type="protein sequence ID" value="GBP06999.1"/>
    <property type="molecule type" value="Genomic_DNA"/>
</dbReference>
<sequence length="90" mass="10114">MTGLQPRAFDLRNLTSQRQRLGGFKFTELSIDPAGRWPTLRLAQNTVCIRDNRKMCRTRDGIYGLLHSKTTGYVQCAPNDDINDSLTGGN</sequence>
<evidence type="ECO:0000313" key="2">
    <source>
        <dbReference type="Proteomes" id="UP000299102"/>
    </source>
</evidence>
<dbReference type="AlphaFoldDB" id="A0A4C1SXS7"/>
<comment type="caution">
    <text evidence="1">The sequence shown here is derived from an EMBL/GenBank/DDBJ whole genome shotgun (WGS) entry which is preliminary data.</text>
</comment>
<protein>
    <submittedName>
        <fullName evidence="1">Uncharacterized protein</fullName>
    </submittedName>
</protein>
<dbReference type="Proteomes" id="UP000299102">
    <property type="component" value="Unassembled WGS sequence"/>
</dbReference>
<name>A0A4C1SXS7_EUMVA</name>
<keyword evidence="2" id="KW-1185">Reference proteome</keyword>
<proteinExistence type="predicted"/>
<gene>
    <name evidence="1" type="ORF">EVAR_4431_1</name>
</gene>